<feature type="compositionally biased region" description="Low complexity" evidence="1">
    <location>
        <begin position="572"/>
        <end position="613"/>
    </location>
</feature>
<organism evidence="5 6">
    <name type="scientific">Amblyomma americanum</name>
    <name type="common">Lone star tick</name>
    <dbReference type="NCBI Taxonomy" id="6943"/>
    <lineage>
        <taxon>Eukaryota</taxon>
        <taxon>Metazoa</taxon>
        <taxon>Ecdysozoa</taxon>
        <taxon>Arthropoda</taxon>
        <taxon>Chelicerata</taxon>
        <taxon>Arachnida</taxon>
        <taxon>Acari</taxon>
        <taxon>Parasitiformes</taxon>
        <taxon>Ixodida</taxon>
        <taxon>Ixodoidea</taxon>
        <taxon>Ixodidae</taxon>
        <taxon>Amblyomminae</taxon>
        <taxon>Amblyomma</taxon>
    </lineage>
</organism>
<evidence type="ECO:0000256" key="3">
    <source>
        <dbReference type="SAM" id="SignalP"/>
    </source>
</evidence>
<keyword evidence="6" id="KW-1185">Reference proteome</keyword>
<gene>
    <name evidence="5" type="ORF">V5799_008150</name>
</gene>
<dbReference type="EMBL" id="JARKHS020003526">
    <property type="protein sequence ID" value="KAK8785489.1"/>
    <property type="molecule type" value="Genomic_DNA"/>
</dbReference>
<dbReference type="AlphaFoldDB" id="A0AAQ4FE36"/>
<keyword evidence="2" id="KW-0812">Transmembrane</keyword>
<feature type="compositionally biased region" description="Pro residues" evidence="1">
    <location>
        <begin position="562"/>
        <end position="571"/>
    </location>
</feature>
<protein>
    <recommendedName>
        <fullName evidence="4">LolA-like domain-containing protein</fullName>
    </recommendedName>
</protein>
<dbReference type="PANTHER" id="PTHR36902:SF1">
    <property type="entry name" value="ENRICHED IN SURFACE-LABELED PROTEOME PROTEIN 9"/>
    <property type="match status" value="1"/>
</dbReference>
<name>A0AAQ4FE36_AMBAM</name>
<keyword evidence="2" id="KW-0472">Membrane</keyword>
<evidence type="ECO:0000256" key="2">
    <source>
        <dbReference type="SAM" id="Phobius"/>
    </source>
</evidence>
<feature type="chain" id="PRO_5043001098" description="LolA-like domain-containing protein" evidence="3">
    <location>
        <begin position="25"/>
        <end position="701"/>
    </location>
</feature>
<dbReference type="InterPro" id="IPR058831">
    <property type="entry name" value="LolA-like_dom_2nd"/>
</dbReference>
<proteinExistence type="predicted"/>
<evidence type="ECO:0000256" key="1">
    <source>
        <dbReference type="SAM" id="MobiDB-lite"/>
    </source>
</evidence>
<sequence>MKFVAIIAALIWTEFASFKHSVSAQLRPGPSPPFYNGSFRALGEIILSRPSEDSAVKEVHFFEELYDSANLKAALRIHSDGETLTYFQDIETRQTFLHRSSDHNASCNLISTKADSDTFGPLPSEDGLPHFYLRDLLTSQLWNSTPEEAHYPARNMSCDVWVIDAEHDKKPLIVAMAVNAISWDSTTDAIQTPVSVNIRYANGEGEEIQINIYSFTALDTAIHDDLLQLPDGVFCGGYKKAISRPPLTDMKVFNYHAEMLSPDGSTYYNDVWMDLERNLYRIDYVPTDKVKSRKRTLIVSGNEDAFYRISSGSKSRCQVKQLPDLEFDVQMITDPLYIKHMTPETFFSGDDHDIKLTYKKQTVKRGIPCHVWETLRTDWPPDSDGISTLWEWCFVLVEGQESKRTGGSTYMVSLDMTVVQVSTDGEIPLGLKEGARFSYNFYDSFRNPPELIDLHGFDISPCYKGNDSADAFLEVKLSAQDYASLSTAINGYFSDNNVLFVTFVLLDRFPAGVSVGIQDTQATLEDMMNNLNNAVGEGRLGITYKGVNLTASSWSTGLPVLPKPQPPPPPVTTSAPVSISTNTPEVTTKTPKVTTPAEEVTTEAPPSTTTASASTAPFEIITYPVVTDDEHEGAETTTPTFDVITELPAALGTLPTRYAPGVVGGATVGLFVLGALIGASSTYALTRWHFPSASRPTTVFH</sequence>
<comment type="caution">
    <text evidence="5">The sequence shown here is derived from an EMBL/GenBank/DDBJ whole genome shotgun (WGS) entry which is preliminary data.</text>
</comment>
<feature type="region of interest" description="Disordered" evidence="1">
    <location>
        <begin position="562"/>
        <end position="613"/>
    </location>
</feature>
<dbReference type="PANTHER" id="PTHR36902">
    <property type="entry name" value="ENRICHED IN SURFACE-LABELED PROTEOME PROTEIN 9"/>
    <property type="match status" value="1"/>
</dbReference>
<reference evidence="5 6" key="1">
    <citation type="journal article" date="2023" name="Arcadia Sci">
        <title>De novo assembly of a long-read Amblyomma americanum tick genome.</title>
        <authorList>
            <person name="Chou S."/>
            <person name="Poskanzer K.E."/>
            <person name="Rollins M."/>
            <person name="Thuy-Boun P.S."/>
        </authorList>
    </citation>
    <scope>NUCLEOTIDE SEQUENCE [LARGE SCALE GENOMIC DNA]</scope>
    <source>
        <strain evidence="5">F_SG_1</strain>
        <tissue evidence="5">Salivary glands</tissue>
    </source>
</reference>
<evidence type="ECO:0000313" key="6">
    <source>
        <dbReference type="Proteomes" id="UP001321473"/>
    </source>
</evidence>
<feature type="signal peptide" evidence="3">
    <location>
        <begin position="1"/>
        <end position="24"/>
    </location>
</feature>
<feature type="domain" description="LolA-like" evidence="4">
    <location>
        <begin position="230"/>
        <end position="463"/>
    </location>
</feature>
<evidence type="ECO:0000259" key="4">
    <source>
        <dbReference type="Pfam" id="PF25898"/>
    </source>
</evidence>
<evidence type="ECO:0000313" key="5">
    <source>
        <dbReference type="EMBL" id="KAK8785489.1"/>
    </source>
</evidence>
<dbReference type="Pfam" id="PF25898">
    <property type="entry name" value="LolA_2nd_metazoa"/>
    <property type="match status" value="1"/>
</dbReference>
<accession>A0AAQ4FE36</accession>
<keyword evidence="2" id="KW-1133">Transmembrane helix</keyword>
<keyword evidence="3" id="KW-0732">Signal</keyword>
<dbReference type="Proteomes" id="UP001321473">
    <property type="component" value="Unassembled WGS sequence"/>
</dbReference>
<feature type="transmembrane region" description="Helical" evidence="2">
    <location>
        <begin position="662"/>
        <end position="685"/>
    </location>
</feature>